<dbReference type="Proteomes" id="UP000664218">
    <property type="component" value="Unassembled WGS sequence"/>
</dbReference>
<name>A0A939KGI0_9CLOT</name>
<keyword evidence="2" id="KW-1185">Reference proteome</keyword>
<sequence>MDKKVLMNKVAALDDKLENLKSMSRVMLGVNLGIRHGEWDPREFDSAIDWITCEIEQSVDCCSILTQEIQGLVEEV</sequence>
<organism evidence="1 2">
    <name type="scientific">Proteiniclasticum aestuarii</name>
    <dbReference type="NCBI Taxonomy" id="2817862"/>
    <lineage>
        <taxon>Bacteria</taxon>
        <taxon>Bacillati</taxon>
        <taxon>Bacillota</taxon>
        <taxon>Clostridia</taxon>
        <taxon>Eubacteriales</taxon>
        <taxon>Clostridiaceae</taxon>
        <taxon>Proteiniclasticum</taxon>
    </lineage>
</organism>
<dbReference type="AlphaFoldDB" id="A0A939KGI0"/>
<dbReference type="EMBL" id="JAFNJU010000003">
    <property type="protein sequence ID" value="MBO1264449.1"/>
    <property type="molecule type" value="Genomic_DNA"/>
</dbReference>
<evidence type="ECO:0000313" key="2">
    <source>
        <dbReference type="Proteomes" id="UP000664218"/>
    </source>
</evidence>
<gene>
    <name evidence="1" type="ORF">J3A84_05260</name>
</gene>
<dbReference type="RefSeq" id="WP_207598960.1">
    <property type="nucleotide sequence ID" value="NZ_JAFNJU010000003.1"/>
</dbReference>
<accession>A0A939KGI0</accession>
<proteinExistence type="predicted"/>
<reference evidence="1" key="1">
    <citation type="submission" date="2021-03" db="EMBL/GenBank/DDBJ databases">
        <title>Proteiniclasticum marinus sp. nov., isolated from tidal flat sediment.</title>
        <authorList>
            <person name="Namirimu T."/>
            <person name="Yang J.-A."/>
            <person name="Yang S.-H."/>
            <person name="Kim Y.-J."/>
            <person name="Kwon K.K."/>
        </authorList>
    </citation>
    <scope>NUCLEOTIDE SEQUENCE</scope>
    <source>
        <strain evidence="1">SCR006</strain>
    </source>
</reference>
<evidence type="ECO:0000313" key="1">
    <source>
        <dbReference type="EMBL" id="MBO1264449.1"/>
    </source>
</evidence>
<comment type="caution">
    <text evidence="1">The sequence shown here is derived from an EMBL/GenBank/DDBJ whole genome shotgun (WGS) entry which is preliminary data.</text>
</comment>
<protein>
    <submittedName>
        <fullName evidence="1">Uncharacterized protein</fullName>
    </submittedName>
</protein>